<evidence type="ECO:0000313" key="3">
    <source>
        <dbReference type="Proteomes" id="UP000190061"/>
    </source>
</evidence>
<accession>A0A1T4MUL3</accession>
<dbReference type="Gene3D" id="2.60.40.1890">
    <property type="entry name" value="PCu(A)C copper chaperone"/>
    <property type="match status" value="1"/>
</dbReference>
<evidence type="ECO:0000256" key="1">
    <source>
        <dbReference type="SAM" id="SignalP"/>
    </source>
</evidence>
<proteinExistence type="predicted"/>
<evidence type="ECO:0008006" key="4">
    <source>
        <dbReference type="Google" id="ProtNLM"/>
    </source>
</evidence>
<dbReference type="InterPro" id="IPR007410">
    <property type="entry name" value="LpqE-like"/>
</dbReference>
<dbReference type="PANTHER" id="PTHR36302">
    <property type="entry name" value="BLR7088 PROTEIN"/>
    <property type="match status" value="1"/>
</dbReference>
<dbReference type="OrthoDB" id="9796962at2"/>
<dbReference type="EMBL" id="FUXP01000001">
    <property type="protein sequence ID" value="SJZ70663.1"/>
    <property type="molecule type" value="Genomic_DNA"/>
</dbReference>
<dbReference type="Pfam" id="PF04314">
    <property type="entry name" value="PCuAC"/>
    <property type="match status" value="1"/>
</dbReference>
<keyword evidence="1" id="KW-0732">Signal</keyword>
<evidence type="ECO:0000313" key="2">
    <source>
        <dbReference type="EMBL" id="SJZ70663.1"/>
    </source>
</evidence>
<dbReference type="AlphaFoldDB" id="A0A1T4MUL3"/>
<organism evidence="2 3">
    <name type="scientific">Lysobacter spongiicola DSM 21749</name>
    <dbReference type="NCBI Taxonomy" id="1122188"/>
    <lineage>
        <taxon>Bacteria</taxon>
        <taxon>Pseudomonadati</taxon>
        <taxon>Pseudomonadota</taxon>
        <taxon>Gammaproteobacteria</taxon>
        <taxon>Lysobacterales</taxon>
        <taxon>Lysobacteraceae</taxon>
        <taxon>Novilysobacter</taxon>
    </lineage>
</organism>
<dbReference type="Proteomes" id="UP000190061">
    <property type="component" value="Unassembled WGS sequence"/>
</dbReference>
<reference evidence="2 3" key="1">
    <citation type="submission" date="2017-02" db="EMBL/GenBank/DDBJ databases">
        <authorList>
            <person name="Peterson S.W."/>
        </authorList>
    </citation>
    <scope>NUCLEOTIDE SEQUENCE [LARGE SCALE GENOMIC DNA]</scope>
    <source>
        <strain evidence="2 3">DSM 21749</strain>
    </source>
</reference>
<keyword evidence="3" id="KW-1185">Reference proteome</keyword>
<name>A0A1T4MUL3_9GAMM</name>
<dbReference type="InterPro" id="IPR058248">
    <property type="entry name" value="Lxx211020-like"/>
</dbReference>
<dbReference type="SUPFAM" id="SSF110087">
    <property type="entry name" value="DR1885-like metal-binding protein"/>
    <property type="match status" value="1"/>
</dbReference>
<gene>
    <name evidence="2" type="ORF">SAMN02745674_00602</name>
</gene>
<feature type="chain" id="PRO_5012188274" description="Copper(I)-binding protein" evidence="1">
    <location>
        <begin position="25"/>
        <end position="148"/>
    </location>
</feature>
<protein>
    <recommendedName>
        <fullName evidence="4">Copper(I)-binding protein</fullName>
    </recommendedName>
</protein>
<feature type="signal peptide" evidence="1">
    <location>
        <begin position="1"/>
        <end position="24"/>
    </location>
</feature>
<dbReference type="STRING" id="1122188.SAMN02745674_00602"/>
<sequence length="148" mass="15245">MNPIRASLLSALVLASITFAAVHAGECIPRISDGWVRLPPVEMPMMAGFGRIENDCATAATIVGVRSGAFGDVSLHETTVVDGVSRMRALPRLDIAAGASATLQPGGLHLMLMQPVRPLAEGEAVPVEFLLEGGGVVSGSFEVRGPGG</sequence>
<dbReference type="PANTHER" id="PTHR36302:SF1">
    <property type="entry name" value="COPPER CHAPERONE PCU(A)C"/>
    <property type="match status" value="1"/>
</dbReference>
<dbReference type="InterPro" id="IPR036182">
    <property type="entry name" value="PCuAC_sf"/>
</dbReference>